<evidence type="ECO:0000259" key="3">
    <source>
        <dbReference type="PROSITE" id="PS51480"/>
    </source>
</evidence>
<dbReference type="FunFam" id="1.25.40.340:FF:000002">
    <property type="entry name" value="Dihydroxyacetone kinase, L subunit"/>
    <property type="match status" value="1"/>
</dbReference>
<dbReference type="PANTHER" id="PTHR28629:SF4">
    <property type="entry name" value="TRIOKINASE_FMN CYCLASE"/>
    <property type="match status" value="1"/>
</dbReference>
<organism evidence="4 5">
    <name type="scientific">Actinomyces urogenitalis</name>
    <dbReference type="NCBI Taxonomy" id="103621"/>
    <lineage>
        <taxon>Bacteria</taxon>
        <taxon>Bacillati</taxon>
        <taxon>Actinomycetota</taxon>
        <taxon>Actinomycetes</taxon>
        <taxon>Actinomycetales</taxon>
        <taxon>Actinomycetaceae</taxon>
        <taxon>Actinomyces</taxon>
    </lineage>
</organism>
<dbReference type="Gene3D" id="1.25.40.340">
    <property type="match status" value="1"/>
</dbReference>
<dbReference type="PANTHER" id="PTHR28629">
    <property type="entry name" value="TRIOKINASE/FMN CYCLASE"/>
    <property type="match status" value="1"/>
</dbReference>
<reference evidence="4 5" key="1">
    <citation type="submission" date="2017-12" db="EMBL/GenBank/DDBJ databases">
        <title>Phylogenetic diversity of female urinary microbiome.</title>
        <authorList>
            <person name="Thomas-White K."/>
            <person name="Wolfe A.J."/>
        </authorList>
    </citation>
    <scope>NUCLEOTIDE SEQUENCE [LARGE SCALE GENOMIC DNA]</scope>
    <source>
        <strain evidence="4 5">UMB0319</strain>
    </source>
</reference>
<dbReference type="RefSeq" id="WP_050765701.1">
    <property type="nucleotide sequence ID" value="NZ_CP136961.1"/>
</dbReference>
<dbReference type="SMART" id="SM01120">
    <property type="entry name" value="Dak2"/>
    <property type="match status" value="1"/>
</dbReference>
<dbReference type="GO" id="GO:0005829">
    <property type="term" value="C:cytosol"/>
    <property type="evidence" value="ECO:0007669"/>
    <property type="project" value="TreeGrafter"/>
</dbReference>
<dbReference type="SUPFAM" id="SSF101473">
    <property type="entry name" value="DhaL-like"/>
    <property type="match status" value="1"/>
</dbReference>
<dbReference type="Proteomes" id="UP000234778">
    <property type="component" value="Unassembled WGS sequence"/>
</dbReference>
<dbReference type="InterPro" id="IPR036117">
    <property type="entry name" value="DhaL_dom_sf"/>
</dbReference>
<evidence type="ECO:0000313" key="5">
    <source>
        <dbReference type="Proteomes" id="UP000234778"/>
    </source>
</evidence>
<keyword evidence="2 4" id="KW-0418">Kinase</keyword>
<name>A0A2I1KW18_9ACTO</name>
<dbReference type="NCBIfam" id="TIGR02365">
    <property type="entry name" value="dha_L_ycgS"/>
    <property type="match status" value="1"/>
</dbReference>
<dbReference type="GO" id="GO:0019563">
    <property type="term" value="P:glycerol catabolic process"/>
    <property type="evidence" value="ECO:0007669"/>
    <property type="project" value="TreeGrafter"/>
</dbReference>
<sequence>MSTVLDAQGVRQWISLAAELVTAHERELTELDAAIGDADHGANMRRGFQAAAQAVQDPALATPGAVLKKVAMTLISTIGGASGPLYGTFFLRMAGECGDSPEIDLPVLLRAMEAGVAGVQARGRSQAGEKTMLDAWLPALEAMRGQSDLAAGTAAAARAAQEGRGATAAMRATKGRASYLGQRSVGHIDPGAASTALVLQALAQAETATSQEEQA</sequence>
<dbReference type="GO" id="GO:0004371">
    <property type="term" value="F:glycerone kinase activity"/>
    <property type="evidence" value="ECO:0007669"/>
    <property type="project" value="InterPro"/>
</dbReference>
<keyword evidence="1" id="KW-0808">Transferase</keyword>
<dbReference type="InterPro" id="IPR012737">
    <property type="entry name" value="DhaK_L_YcgS"/>
</dbReference>
<evidence type="ECO:0000313" key="4">
    <source>
        <dbReference type="EMBL" id="PKY99826.1"/>
    </source>
</evidence>
<dbReference type="InterPro" id="IPR050861">
    <property type="entry name" value="Dihydroxyacetone_Kinase"/>
</dbReference>
<dbReference type="PROSITE" id="PS51480">
    <property type="entry name" value="DHAL"/>
    <property type="match status" value="1"/>
</dbReference>
<accession>A0A2I1KW18</accession>
<dbReference type="AlphaFoldDB" id="A0A2I1KW18"/>
<evidence type="ECO:0000256" key="1">
    <source>
        <dbReference type="ARBA" id="ARBA00022679"/>
    </source>
</evidence>
<dbReference type="GeneID" id="81707486"/>
<dbReference type="Pfam" id="PF02734">
    <property type="entry name" value="Dak2"/>
    <property type="match status" value="1"/>
</dbReference>
<evidence type="ECO:0000256" key="2">
    <source>
        <dbReference type="ARBA" id="ARBA00022777"/>
    </source>
</evidence>
<comment type="caution">
    <text evidence="4">The sequence shown here is derived from an EMBL/GenBank/DDBJ whole genome shotgun (WGS) entry which is preliminary data.</text>
</comment>
<dbReference type="EMBL" id="PKHA01000001">
    <property type="protein sequence ID" value="PKY99826.1"/>
    <property type="molecule type" value="Genomic_DNA"/>
</dbReference>
<proteinExistence type="predicted"/>
<gene>
    <name evidence="4" type="primary">dhaL</name>
    <name evidence="4" type="ORF">CYJ26_00800</name>
</gene>
<feature type="domain" description="DhaL" evidence="3">
    <location>
        <begin position="8"/>
        <end position="204"/>
    </location>
</feature>
<dbReference type="InterPro" id="IPR004007">
    <property type="entry name" value="DhaL_dom"/>
</dbReference>
<protein>
    <submittedName>
        <fullName evidence="4">Dihydroxyacetone kinase subunit L</fullName>
    </submittedName>
</protein>